<dbReference type="InterPro" id="IPR007694">
    <property type="entry name" value="DNA_helicase_DnaB-like_C"/>
</dbReference>
<dbReference type="GO" id="GO:0004519">
    <property type="term" value="F:endonuclease activity"/>
    <property type="evidence" value="ECO:0007669"/>
    <property type="project" value="InterPro"/>
</dbReference>
<dbReference type="GO" id="GO:0006260">
    <property type="term" value="P:DNA replication"/>
    <property type="evidence" value="ECO:0007669"/>
    <property type="project" value="InterPro"/>
</dbReference>
<dbReference type="Pfam" id="PF13155">
    <property type="entry name" value="Toprim_2"/>
    <property type="match status" value="1"/>
</dbReference>
<dbReference type="PANTHER" id="PTHR12873:SF0">
    <property type="entry name" value="TWINKLE MTDNA HELICASE"/>
    <property type="match status" value="1"/>
</dbReference>
<evidence type="ECO:0000259" key="2">
    <source>
        <dbReference type="PROSITE" id="PS50819"/>
    </source>
</evidence>
<feature type="domain" description="DOD-type homing endonuclease" evidence="2">
    <location>
        <begin position="491"/>
        <end position="620"/>
    </location>
</feature>
<dbReference type="SUPFAM" id="SSF52540">
    <property type="entry name" value="P-loop containing nucleoside triphosphate hydrolases"/>
    <property type="match status" value="1"/>
</dbReference>
<dbReference type="InterPro" id="IPR004860">
    <property type="entry name" value="LAGLIDADG_dom"/>
</dbReference>
<dbReference type="EMBL" id="AP012532">
    <property type="protein sequence ID" value="BAT32097.1"/>
    <property type="molecule type" value="Genomic_DNA"/>
</dbReference>
<dbReference type="Gene3D" id="3.40.50.300">
    <property type="entry name" value="P-loop containing nucleotide triphosphate hydrolases"/>
    <property type="match status" value="1"/>
</dbReference>
<dbReference type="CDD" id="cd01029">
    <property type="entry name" value="TOPRIM_primases"/>
    <property type="match status" value="1"/>
</dbReference>
<sequence length="968" mass="109174">MTPSELSDLLWAQVDRVAPHLLPNGKKEGHEWVAGNVNGDKGNSLKVNISGKKKWADFAEGDGGDMLDLWMACRGINLHQAMQEAKAFLGIKDDDHHFDAKREKKFSRPDRKKIARYVTRTESHLEYLQSRGISPEIVKRYEVVSGKVWNGERELDALVLPYKRDGELLQVKRISTERPDGKKVIMAEGDCEPCLFGWQALDAGVRAVVLCEGEIDCMSYAQYGISALSVPFGGGKGAKQQWIEFEYHNLDRFEEIFISMDVDDVGREAAREIASRLGEHRCRLVTLPYKDINECLMNGVTEDEIWQYIGTASYFDPEELYSAREFYQDTINAFYGKKQYLFNPPWESLADKFQFREAELTLVNGVNGHGKACPLNEPILLADGTWTTHGDVKIGDQVASVDGNPSTVTGIFPQGVRDVYRVTFEDGRYVDCAGDHLWEVTSRGFTKGEKRRVIDTFELKRLSETKRHKNGVRIPEITGDFGDHSEPLAWVIGSLLGDGSLSNGSVKFSNVEPYMIERMKAELPDYNFSGDGKDWLISTARGQANPLMETLRGYGLMGCTAKNKFIPRVFFSANKSTRIGMLCGLLETDGYVEKDGTLVFSSASEELRNGVVQLVNSLGGSCRTRVKTGVTYTYKDDKRHGMDSYEARIRLTREIREAIRSPRLNGRLTAHRFEGCGVFVRNVEKIGNAECLCIMVDHPRHLYVTRGYVATHNTEVVGHMALEAMRQGVKTCIASLELKPGILLKRLTRQATCCKMPPVLEIDSAFKFYDERLWVFGLTGTAKADRLIEIFDYARRRYGIQLFIIDSLMKCGIGDDDYNGQKAFVDSICDFKNKTNSHVILVTHSRKGDSEEKPTGKMDVKGSGAITDLTDNLFIIWRNKARERALQRVQSGEKMSEKDEQLLASPASVLMLEKQRNGEGWEGGVPLFLDEQSHQFLQLESGSPYSYIANMPKSEYDEAWRQENVTEY</sequence>
<dbReference type="GO" id="GO:0005524">
    <property type="term" value="F:ATP binding"/>
    <property type="evidence" value="ECO:0007669"/>
    <property type="project" value="InterPro"/>
</dbReference>
<evidence type="ECO:0000313" key="5">
    <source>
        <dbReference type="Proteomes" id="UP000222596"/>
    </source>
</evidence>
<dbReference type="SUPFAM" id="SSF55608">
    <property type="entry name" value="Homing endonucleases"/>
    <property type="match status" value="1"/>
</dbReference>
<dbReference type="GO" id="GO:0043139">
    <property type="term" value="F:5'-3' DNA helicase activity"/>
    <property type="evidence" value="ECO:0007669"/>
    <property type="project" value="InterPro"/>
</dbReference>
<dbReference type="InterPro" id="IPR034154">
    <property type="entry name" value="TOPRIM_DnaG/twinkle"/>
</dbReference>
<comment type="function">
    <text evidence="1">The intein is an endonuclease.</text>
</comment>
<protein>
    <submittedName>
        <fullName evidence="4">Replication protein</fullName>
    </submittedName>
</protein>
<dbReference type="InterPro" id="IPR027032">
    <property type="entry name" value="Twinkle-like"/>
</dbReference>
<dbReference type="GeneID" id="56167346"/>
<proteinExistence type="predicted"/>
<organism evidence="4 5">
    <name type="scientific">Stx2-converting phage Stx2a_F451</name>
    <dbReference type="NCBI Taxonomy" id="1226255"/>
    <lineage>
        <taxon>Viruses</taxon>
        <taxon>Duplodnaviria</taxon>
        <taxon>Heunggongvirae</taxon>
        <taxon>Uroviricota</taxon>
        <taxon>Caudoviricetes</taxon>
        <taxon>Sepvirinae</taxon>
        <taxon>Traversvirus</taxon>
        <taxon>Traversvirus F451</taxon>
    </lineage>
</organism>
<dbReference type="Proteomes" id="UP000222596">
    <property type="component" value="Segment"/>
</dbReference>
<feature type="domain" description="SF4 helicase" evidence="3">
    <location>
        <begin position="714"/>
        <end position="943"/>
    </location>
</feature>
<dbReference type="InterPro" id="IPR036977">
    <property type="entry name" value="DNA_primase_Znf_CHC2"/>
</dbReference>
<evidence type="ECO:0000259" key="3">
    <source>
        <dbReference type="PROSITE" id="PS51199"/>
    </source>
</evidence>
<dbReference type="GO" id="GO:0008270">
    <property type="term" value="F:zinc ion binding"/>
    <property type="evidence" value="ECO:0007669"/>
    <property type="project" value="InterPro"/>
</dbReference>
<name>A0A0P0ZBM9_9CAUD</name>
<dbReference type="KEGG" id="vg:56167346"/>
<dbReference type="Gene3D" id="3.40.1360.10">
    <property type="match status" value="1"/>
</dbReference>
<dbReference type="PROSITE" id="PS50819">
    <property type="entry name" value="INTEIN_ENDONUCLEASE"/>
    <property type="match status" value="1"/>
</dbReference>
<dbReference type="Pfam" id="PF14528">
    <property type="entry name" value="LAGLIDADG_3"/>
    <property type="match status" value="1"/>
</dbReference>
<dbReference type="PROSITE" id="PS51199">
    <property type="entry name" value="SF4_HELICASE"/>
    <property type="match status" value="1"/>
</dbReference>
<dbReference type="Gene3D" id="3.90.580.10">
    <property type="entry name" value="Zinc finger, CHC2-type domain"/>
    <property type="match status" value="1"/>
</dbReference>
<dbReference type="InterPro" id="IPR004042">
    <property type="entry name" value="Intein_endonuc_central"/>
</dbReference>
<dbReference type="RefSeq" id="YP_009908376.1">
    <property type="nucleotide sequence ID" value="NC_049924.1"/>
</dbReference>
<evidence type="ECO:0000256" key="1">
    <source>
        <dbReference type="ARBA" id="ARBA00044940"/>
    </source>
</evidence>
<accession>A0A0P0ZBM9</accession>
<dbReference type="InterPro" id="IPR036844">
    <property type="entry name" value="Hint_dom_sf"/>
</dbReference>
<dbReference type="Gene3D" id="3.10.28.10">
    <property type="entry name" value="Homing endonucleases"/>
    <property type="match status" value="1"/>
</dbReference>
<dbReference type="GO" id="GO:0003697">
    <property type="term" value="F:single-stranded DNA binding"/>
    <property type="evidence" value="ECO:0007669"/>
    <property type="project" value="InterPro"/>
</dbReference>
<keyword evidence="5" id="KW-1185">Reference proteome</keyword>
<dbReference type="InterPro" id="IPR027417">
    <property type="entry name" value="P-loop_NTPase"/>
</dbReference>
<dbReference type="InterPro" id="IPR027434">
    <property type="entry name" value="Homing_endonucl"/>
</dbReference>
<evidence type="ECO:0000313" key="4">
    <source>
        <dbReference type="EMBL" id="BAT32097.1"/>
    </source>
</evidence>
<dbReference type="SUPFAM" id="SSF57783">
    <property type="entry name" value="Zinc beta-ribbon"/>
    <property type="match status" value="1"/>
</dbReference>
<dbReference type="SUPFAM" id="SSF51294">
    <property type="entry name" value="Hedgehog/intein (Hint) domain"/>
    <property type="match status" value="1"/>
</dbReference>
<dbReference type="SUPFAM" id="SSF56731">
    <property type="entry name" value="DNA primase core"/>
    <property type="match status" value="1"/>
</dbReference>
<dbReference type="PANTHER" id="PTHR12873">
    <property type="entry name" value="T7-LIKE MITOCHONDRIAL DNA HELICASE"/>
    <property type="match status" value="1"/>
</dbReference>
<dbReference type="Gene3D" id="2.170.16.10">
    <property type="entry name" value="Hedgehog/Intein (Hint) domain"/>
    <property type="match status" value="1"/>
</dbReference>
<reference evidence="4 5" key="1">
    <citation type="journal article" date="2015" name="Sci. Rep.">
        <title>The Shiga toxin 2 production level in enterohemorrhagic Escherichia coli O157:H7 is correlated with the subtypes of toxin-encoding phage.</title>
        <authorList>
            <person name="Ogura Y."/>
            <person name="Mondal S.I."/>
            <person name="Islam M.R."/>
            <person name="Mako T."/>
            <person name="Arisawa K."/>
            <person name="Katsura K."/>
            <person name="Ooka T."/>
            <person name="Gotoh Y."/>
            <person name="Murase K."/>
            <person name="Ohnishi M."/>
            <person name="Hayashi T."/>
        </authorList>
    </citation>
    <scope>NUCLEOTIDE SEQUENCE [LARGE SCALE GENOMIC DNA]</scope>
</reference>